<organism evidence="1 2">
    <name type="scientific">Tulasnella calospora MUT 4182</name>
    <dbReference type="NCBI Taxonomy" id="1051891"/>
    <lineage>
        <taxon>Eukaryota</taxon>
        <taxon>Fungi</taxon>
        <taxon>Dikarya</taxon>
        <taxon>Basidiomycota</taxon>
        <taxon>Agaricomycotina</taxon>
        <taxon>Agaricomycetes</taxon>
        <taxon>Cantharellales</taxon>
        <taxon>Tulasnellaceae</taxon>
        <taxon>Tulasnella</taxon>
    </lineage>
</organism>
<evidence type="ECO:0000313" key="1">
    <source>
        <dbReference type="EMBL" id="KIO18507.1"/>
    </source>
</evidence>
<proteinExistence type="predicted"/>
<evidence type="ECO:0000313" key="2">
    <source>
        <dbReference type="Proteomes" id="UP000054248"/>
    </source>
</evidence>
<dbReference type="AlphaFoldDB" id="A0A0C3LAL8"/>
<reference evidence="2" key="2">
    <citation type="submission" date="2015-01" db="EMBL/GenBank/DDBJ databases">
        <title>Evolutionary Origins and Diversification of the Mycorrhizal Mutualists.</title>
        <authorList>
            <consortium name="DOE Joint Genome Institute"/>
            <consortium name="Mycorrhizal Genomics Consortium"/>
            <person name="Kohler A."/>
            <person name="Kuo A."/>
            <person name="Nagy L.G."/>
            <person name="Floudas D."/>
            <person name="Copeland A."/>
            <person name="Barry K.W."/>
            <person name="Cichocki N."/>
            <person name="Veneault-Fourrey C."/>
            <person name="LaButti K."/>
            <person name="Lindquist E.A."/>
            <person name="Lipzen A."/>
            <person name="Lundell T."/>
            <person name="Morin E."/>
            <person name="Murat C."/>
            <person name="Riley R."/>
            <person name="Ohm R."/>
            <person name="Sun H."/>
            <person name="Tunlid A."/>
            <person name="Henrissat B."/>
            <person name="Grigoriev I.V."/>
            <person name="Hibbett D.S."/>
            <person name="Martin F."/>
        </authorList>
    </citation>
    <scope>NUCLEOTIDE SEQUENCE [LARGE SCALE GENOMIC DNA]</scope>
    <source>
        <strain evidence="2">MUT 4182</strain>
    </source>
</reference>
<keyword evidence="2" id="KW-1185">Reference proteome</keyword>
<sequence>MYRSEMLEEEYVPSKPVLYTIQSFDNGQTDGRRHAWNPSISDAGHVNELRWRALANQDRLCPPSLNLLSNPNVVER</sequence>
<gene>
    <name evidence="1" type="ORF">M407DRAFT_246469</name>
</gene>
<dbReference type="EMBL" id="KN823281">
    <property type="protein sequence ID" value="KIO18507.1"/>
    <property type="molecule type" value="Genomic_DNA"/>
</dbReference>
<dbReference type="Proteomes" id="UP000054248">
    <property type="component" value="Unassembled WGS sequence"/>
</dbReference>
<protein>
    <submittedName>
        <fullName evidence="1">Uncharacterized protein</fullName>
    </submittedName>
</protein>
<reference evidence="1 2" key="1">
    <citation type="submission" date="2014-04" db="EMBL/GenBank/DDBJ databases">
        <authorList>
            <consortium name="DOE Joint Genome Institute"/>
            <person name="Kuo A."/>
            <person name="Girlanda M."/>
            <person name="Perotto S."/>
            <person name="Kohler A."/>
            <person name="Nagy L.G."/>
            <person name="Floudas D."/>
            <person name="Copeland A."/>
            <person name="Barry K.W."/>
            <person name="Cichocki N."/>
            <person name="Veneault-Fourrey C."/>
            <person name="LaButti K."/>
            <person name="Lindquist E.A."/>
            <person name="Lipzen A."/>
            <person name="Lundell T."/>
            <person name="Morin E."/>
            <person name="Murat C."/>
            <person name="Sun H."/>
            <person name="Tunlid A."/>
            <person name="Henrissat B."/>
            <person name="Grigoriev I.V."/>
            <person name="Hibbett D.S."/>
            <person name="Martin F."/>
            <person name="Nordberg H.P."/>
            <person name="Cantor M.N."/>
            <person name="Hua S.X."/>
        </authorList>
    </citation>
    <scope>NUCLEOTIDE SEQUENCE [LARGE SCALE GENOMIC DNA]</scope>
    <source>
        <strain evidence="1 2">MUT 4182</strain>
    </source>
</reference>
<accession>A0A0C3LAL8</accession>
<dbReference type="HOGENOM" id="CLU_2656284_0_0_1"/>
<name>A0A0C3LAL8_9AGAM</name>